<organism evidence="1 2">
    <name type="scientific">Diphasiastrum complanatum</name>
    <name type="common">Issler's clubmoss</name>
    <name type="synonym">Lycopodium complanatum</name>
    <dbReference type="NCBI Taxonomy" id="34168"/>
    <lineage>
        <taxon>Eukaryota</taxon>
        <taxon>Viridiplantae</taxon>
        <taxon>Streptophyta</taxon>
        <taxon>Embryophyta</taxon>
        <taxon>Tracheophyta</taxon>
        <taxon>Lycopodiopsida</taxon>
        <taxon>Lycopodiales</taxon>
        <taxon>Lycopodiaceae</taxon>
        <taxon>Lycopodioideae</taxon>
        <taxon>Diphasiastrum</taxon>
    </lineage>
</organism>
<dbReference type="Proteomes" id="UP001162992">
    <property type="component" value="Chromosome 6"/>
</dbReference>
<name>A0ACC2DFE0_DIPCM</name>
<evidence type="ECO:0000313" key="2">
    <source>
        <dbReference type="Proteomes" id="UP001162992"/>
    </source>
</evidence>
<gene>
    <name evidence="1" type="ORF">O6H91_06G083400</name>
</gene>
<comment type="caution">
    <text evidence="1">The sequence shown here is derived from an EMBL/GenBank/DDBJ whole genome shotgun (WGS) entry which is preliminary data.</text>
</comment>
<dbReference type="EMBL" id="CM055097">
    <property type="protein sequence ID" value="KAJ7553063.1"/>
    <property type="molecule type" value="Genomic_DNA"/>
</dbReference>
<reference evidence="2" key="1">
    <citation type="journal article" date="2024" name="Proc. Natl. Acad. Sci. U.S.A.">
        <title>Extraordinary preservation of gene collinearity over three hundred million years revealed in homosporous lycophytes.</title>
        <authorList>
            <person name="Li C."/>
            <person name="Wickell D."/>
            <person name="Kuo L.Y."/>
            <person name="Chen X."/>
            <person name="Nie B."/>
            <person name="Liao X."/>
            <person name="Peng D."/>
            <person name="Ji J."/>
            <person name="Jenkins J."/>
            <person name="Williams M."/>
            <person name="Shu S."/>
            <person name="Plott C."/>
            <person name="Barry K."/>
            <person name="Rajasekar S."/>
            <person name="Grimwood J."/>
            <person name="Han X."/>
            <person name="Sun S."/>
            <person name="Hou Z."/>
            <person name="He W."/>
            <person name="Dai G."/>
            <person name="Sun C."/>
            <person name="Schmutz J."/>
            <person name="Leebens-Mack J.H."/>
            <person name="Li F.W."/>
            <person name="Wang L."/>
        </authorList>
    </citation>
    <scope>NUCLEOTIDE SEQUENCE [LARGE SCALE GENOMIC DNA]</scope>
    <source>
        <strain evidence="2">cv. PW_Plant_1</strain>
    </source>
</reference>
<sequence>MAETGAIVAMAICFLAMLVACVLADAGAAHDQPPFIKQVTDPLAEQGIRSHPALDAASALLNAEEHFRRFVVEHGKAYGSAEEYARRLVVFKRNLVRAIEHQALDPTAVHGITPFSDLSEEEFEKQYLGLRAPQHLPLKAGNPAPELPVNDLPTDFDWRELGAVTEVKNQGACGSCWAFSTTGAVEGAHFLQTGKLLSLSEQQLVDCDHQCDSEETDACDAGCNGGLMTNAYEYALQSGGLELEKDYPYSGIDGTCKFDKSRVVAKVANFSTISLDENQIAANLVKHGPLSVGINAVFMQTYIGGVSCPIICSKRRLDHGVLLVGYGAKGFAPIRLSDKPYWIIKNSWGPNWGEAGYYKICRGYGECGVNTMVSTVAAATTS</sequence>
<accession>A0ACC2DFE0</accession>
<keyword evidence="2" id="KW-1185">Reference proteome</keyword>
<protein>
    <submittedName>
        <fullName evidence="1">Uncharacterized protein</fullName>
    </submittedName>
</protein>
<proteinExistence type="predicted"/>
<evidence type="ECO:0000313" key="1">
    <source>
        <dbReference type="EMBL" id="KAJ7553063.1"/>
    </source>
</evidence>